<feature type="region of interest" description="Disordered" evidence="2">
    <location>
        <begin position="856"/>
        <end position="925"/>
    </location>
</feature>
<reference evidence="5" key="1">
    <citation type="journal article" date="2022" name="Int. J. Mol. Sci.">
        <title>Draft Genome of Tanacetum Coccineum: Genomic Comparison of Closely Related Tanacetum-Family Plants.</title>
        <authorList>
            <person name="Yamashiro T."/>
            <person name="Shiraishi A."/>
            <person name="Nakayama K."/>
            <person name="Satake H."/>
        </authorList>
    </citation>
    <scope>NUCLEOTIDE SEQUENCE</scope>
</reference>
<proteinExistence type="predicted"/>
<dbReference type="Pfam" id="PF14223">
    <property type="entry name" value="Retrotran_gag_2"/>
    <property type="match status" value="1"/>
</dbReference>
<comment type="caution">
    <text evidence="5">The sequence shown here is derived from an EMBL/GenBank/DDBJ whole genome shotgun (WGS) entry which is preliminary data.</text>
</comment>
<dbReference type="PANTHER" id="PTHR11439">
    <property type="entry name" value="GAG-POL-RELATED RETROTRANSPOSON"/>
    <property type="match status" value="1"/>
</dbReference>
<keyword evidence="3" id="KW-0472">Membrane</keyword>
<feature type="compositionally biased region" description="Basic and acidic residues" evidence="2">
    <location>
        <begin position="1123"/>
        <end position="1134"/>
    </location>
</feature>
<evidence type="ECO:0000313" key="5">
    <source>
        <dbReference type="EMBL" id="GJT00886.1"/>
    </source>
</evidence>
<feature type="compositionally biased region" description="Low complexity" evidence="2">
    <location>
        <begin position="894"/>
        <end position="907"/>
    </location>
</feature>
<dbReference type="InterPro" id="IPR054722">
    <property type="entry name" value="PolX-like_BBD"/>
</dbReference>
<gene>
    <name evidence="5" type="ORF">Tco_0822055</name>
</gene>
<reference evidence="5" key="2">
    <citation type="submission" date="2022-01" db="EMBL/GenBank/DDBJ databases">
        <authorList>
            <person name="Yamashiro T."/>
            <person name="Shiraishi A."/>
            <person name="Satake H."/>
            <person name="Nakayama K."/>
        </authorList>
    </citation>
    <scope>NUCLEOTIDE SEQUENCE</scope>
</reference>
<dbReference type="Pfam" id="PF22936">
    <property type="entry name" value="Pol_BBD"/>
    <property type="match status" value="1"/>
</dbReference>
<keyword evidence="3" id="KW-1133">Transmembrane helix</keyword>
<keyword evidence="3" id="KW-0812">Transmembrane</keyword>
<feature type="coiled-coil region" evidence="1">
    <location>
        <begin position="611"/>
        <end position="645"/>
    </location>
</feature>
<evidence type="ECO:0000256" key="3">
    <source>
        <dbReference type="SAM" id="Phobius"/>
    </source>
</evidence>
<evidence type="ECO:0000259" key="4">
    <source>
        <dbReference type="Pfam" id="PF22936"/>
    </source>
</evidence>
<keyword evidence="1" id="KW-0175">Coiled coil</keyword>
<dbReference type="EMBL" id="BQNB010012230">
    <property type="protein sequence ID" value="GJT00886.1"/>
    <property type="molecule type" value="Genomic_DNA"/>
</dbReference>
<organism evidence="5 6">
    <name type="scientific">Tanacetum coccineum</name>
    <dbReference type="NCBI Taxonomy" id="301880"/>
    <lineage>
        <taxon>Eukaryota</taxon>
        <taxon>Viridiplantae</taxon>
        <taxon>Streptophyta</taxon>
        <taxon>Embryophyta</taxon>
        <taxon>Tracheophyta</taxon>
        <taxon>Spermatophyta</taxon>
        <taxon>Magnoliopsida</taxon>
        <taxon>eudicotyledons</taxon>
        <taxon>Gunneridae</taxon>
        <taxon>Pentapetalae</taxon>
        <taxon>asterids</taxon>
        <taxon>campanulids</taxon>
        <taxon>Asterales</taxon>
        <taxon>Asteraceae</taxon>
        <taxon>Asteroideae</taxon>
        <taxon>Anthemideae</taxon>
        <taxon>Anthemidinae</taxon>
        <taxon>Tanacetum</taxon>
    </lineage>
</organism>
<feature type="transmembrane region" description="Helical" evidence="3">
    <location>
        <begin position="1834"/>
        <end position="1852"/>
    </location>
</feature>
<feature type="region of interest" description="Disordered" evidence="2">
    <location>
        <begin position="1123"/>
        <end position="1156"/>
    </location>
</feature>
<keyword evidence="6" id="KW-1185">Reference proteome</keyword>
<protein>
    <recommendedName>
        <fullName evidence="4">Retrovirus-related Pol polyprotein from transposon TNT 1-94-like beta-barrel domain-containing protein</fullName>
    </recommendedName>
</protein>
<dbReference type="PANTHER" id="PTHR11439:SF495">
    <property type="entry name" value="REVERSE TRANSCRIPTASE, RNA-DEPENDENT DNA POLYMERASE-RELATED"/>
    <property type="match status" value="1"/>
</dbReference>
<dbReference type="Proteomes" id="UP001151760">
    <property type="component" value="Unassembled WGS sequence"/>
</dbReference>
<feature type="domain" description="Retrovirus-related Pol polyprotein from transposon TNT 1-94-like beta-barrel" evidence="4">
    <location>
        <begin position="534"/>
        <end position="575"/>
    </location>
</feature>
<evidence type="ECO:0000256" key="2">
    <source>
        <dbReference type="SAM" id="MobiDB-lite"/>
    </source>
</evidence>
<sequence>MDDPNITMEEYIQLMADKALGHFETDFPAIVYNDASTSNQNVSSEPTVSIYNAIKSDIDFHISFSDSEDEDYTFIYNKESSSYKLTPINDLKPEPVNDYVEINIESCSENIDVKPMDSVICISKDTTPVEFDENFETNHDIHRINTAYPGPEKEKQRPTLLMALPEDHLAKFHKMTYAKEMWDAIKSRFGGNDESKKMQKYILKQRFKGFSVSNLEGLHKFYDRFQSLLSQLEIHRAGEANWKEGGLKSIVTHLRRSVDCIPVTPDENEEYALMLATAQSQHRGTSTDQHGVQDSYKEKEDLKAKVEKWHNSSKNLGKLINTQMSANDKFGLGYGDHRYDGILSYESEVLQSVFKVSEPVVNESNVECQPKVWSDAPIIEEYESDSEDEYVSIPTKEQETPSFANQQVKTPRETVKNHFTHSKNPKVDKKKLGYGFTARACFVCGSLNHLIRDCDFPKKRMAKQAGLNNKLNWNSSQREIRPIRNNVQRMNNQNQFVPTAVLTRTSKIPVNTARASGTKNDYPHRALQNIDKGIVDSGCSRHMTGNKAYLAEYQDFNGGPVAFGGSKGYITGKGPQEANQNADNKSIGAVQPLQNILLSRQMRRPIDQEDQASLLDELERLKRQEKDANDAAEALRKEFAQQTEDLLLQAGAAKPCSTNIVNTASTPHLCYFTNLETVVNVSPIPTSRINSFHPSTLILGDPKSAVQTRSKVTKSSRAHAFVVVTPKTSHLSDVKRIFRYLKDKPKLGLWYPRVSSFDLEAYSDSDYAGANLDRNPPTGALISLSPTITHSKIMVVLESCPKHNMVAYLEKTDGNAEFHEIIDFLTRSSIHHALTGKHFSGKVTPLFASMLVQPTEDEGAPLERPSETQPTPSPPHPSEATVDPQSDPSPRPSPSTTIPDSIPESSGGNHGGHSSSDKSLSGNEGDMTLQSVYDLCISVCTQVSDQAKEIQHLKAQIKKLKKQAKPVITHHRAWMKSVSLRQRLAGNRSLMKNWMQKEYVSKQGRKPAKGEPSVHKDPLFDEIPEDTLDYMETEDAQDVGRTKGVVSEEKENAEDILSTKDVLSTAQQKVSYLLDKLKKVFDDQTEEESYSILTQTPTFNNILDNDETIAQVLLNMSQAKAVSREKEKGIESKRTKGKRRNLKRKKESESESDGIPEVEKKFKRLASDEEMARKVRIEADRLLAEKLQEEEREQFTIEERAKFLHDTIVAQRKFLARQRSKAIRNRPPTKNQLRNQMMTYLKHSTEDERKIKEMNEGASDPDKKKKIVKEDVSAKVPAKQDVAEQGTKKIKGGHMKMIPKKRKIPQPDVDNDDEHRKCLKIVTFDGTIDSEIMETKSFISKLDKVSSPEGDYLVVYRVNGNFRAFNYLMEVLHIFDRQDLFHLYDLVMKQYSESTPEGIELILWGDLKIMMESSIEVTDQGDFWNDQQDWEIVTWRLYEACGVCILEFKDGTVIHMLVERKYPLSKELLQRMLDFGLEVEVESTAALDLIRVLNSPCFMVKSWLVQDQTVLGKDYSNLLIADSLLKTIWFINAPCYGNEALASPKANGGSTVNGKAAYELKGRFLDDLCENTFSGTNGEDAVKHIEYFLKIVDPIDLPNVDNQEVVTNEGFSDLEKANNDDEHKIAKIFMIETNLFDYETPLCIKFNEFNYLLKVDTELFTHDIERTKTYEDYKNKWNNEVEEPWSDNGVPFETCVHIFEPFHFKNRKAKWPTCNSNEDGFCNGKELPGMVRVGYMTYFQDYEWYDNLTDSSLKEEAPKQKAIYEMSWGDATQSVINFCGWLKISFKNFHELNYELLVKLEECWWKINDHECSPFTNWRDHIRGNHYAIVNTPMTLICLVGMVVACATSVILGKGGNNSKRRCDLFDVSYSRTASLHD</sequence>
<accession>A0ABQ5AI77</accession>
<evidence type="ECO:0000256" key="1">
    <source>
        <dbReference type="SAM" id="Coils"/>
    </source>
</evidence>
<evidence type="ECO:0000313" key="6">
    <source>
        <dbReference type="Proteomes" id="UP001151760"/>
    </source>
</evidence>
<name>A0ABQ5AI77_9ASTR</name>
<feature type="compositionally biased region" description="Basic residues" evidence="2">
    <location>
        <begin position="1135"/>
        <end position="1145"/>
    </location>
</feature>